<evidence type="ECO:0000256" key="1">
    <source>
        <dbReference type="ARBA" id="ARBA00023125"/>
    </source>
</evidence>
<dbReference type="EMBL" id="PDNA01000162">
    <property type="protein sequence ID" value="PGH08113.1"/>
    <property type="molecule type" value="Genomic_DNA"/>
</dbReference>
<dbReference type="OrthoDB" id="2307332at2759"/>
<dbReference type="GO" id="GO:0000981">
    <property type="term" value="F:DNA-binding transcription factor activity, RNA polymerase II-specific"/>
    <property type="evidence" value="ECO:0007669"/>
    <property type="project" value="TreeGrafter"/>
</dbReference>
<proteinExistence type="predicted"/>
<evidence type="ECO:0000313" key="7">
    <source>
        <dbReference type="Proteomes" id="UP000224634"/>
    </source>
</evidence>
<dbReference type="Pfam" id="PF00505">
    <property type="entry name" value="HMG_box"/>
    <property type="match status" value="1"/>
</dbReference>
<feature type="region of interest" description="Disordered" evidence="4">
    <location>
        <begin position="307"/>
        <end position="350"/>
    </location>
</feature>
<protein>
    <recommendedName>
        <fullName evidence="5">HMG box domain-containing protein</fullName>
    </recommendedName>
</protein>
<feature type="domain" description="HMG box" evidence="5">
    <location>
        <begin position="102"/>
        <end position="170"/>
    </location>
</feature>
<dbReference type="CDD" id="cd01389">
    <property type="entry name" value="HMG-box_ROX1-like"/>
    <property type="match status" value="1"/>
</dbReference>
<feature type="region of interest" description="Disordered" evidence="4">
    <location>
        <begin position="1"/>
        <end position="58"/>
    </location>
</feature>
<dbReference type="AlphaFoldDB" id="A0A2B7XH72"/>
<dbReference type="GO" id="GO:0000978">
    <property type="term" value="F:RNA polymerase II cis-regulatory region sequence-specific DNA binding"/>
    <property type="evidence" value="ECO:0007669"/>
    <property type="project" value="TreeGrafter"/>
</dbReference>
<keyword evidence="7" id="KW-1185">Reference proteome</keyword>
<feature type="compositionally biased region" description="Polar residues" evidence="4">
    <location>
        <begin position="234"/>
        <end position="252"/>
    </location>
</feature>
<dbReference type="Gene3D" id="1.10.30.10">
    <property type="entry name" value="High mobility group box domain"/>
    <property type="match status" value="1"/>
</dbReference>
<evidence type="ECO:0000256" key="3">
    <source>
        <dbReference type="PROSITE-ProRule" id="PRU00267"/>
    </source>
</evidence>
<dbReference type="InterPro" id="IPR036910">
    <property type="entry name" value="HMG_box_dom_sf"/>
</dbReference>
<comment type="caution">
    <text evidence="6">The sequence shown here is derived from an EMBL/GenBank/DDBJ whole genome shotgun (WGS) entry which is preliminary data.</text>
</comment>
<feature type="DNA-binding region" description="HMG box" evidence="3">
    <location>
        <begin position="102"/>
        <end position="170"/>
    </location>
</feature>
<accession>A0A2B7XH72</accession>
<evidence type="ECO:0000259" key="5">
    <source>
        <dbReference type="PROSITE" id="PS50118"/>
    </source>
</evidence>
<keyword evidence="1 3" id="KW-0238">DNA-binding</keyword>
<dbReference type="STRING" id="1447883.A0A2B7XH72"/>
<name>A0A2B7XH72_POLH7</name>
<sequence length="447" mass="50225">MNPSILEGIRTRSGRSVPPHGLPLPPRVKQEDAGKVRVERQPRVKRRPKPPKSDKCGGFTIDTPLSILTKNMTHIPIKDIEGLVNRPVEVRLKEVAMKNGKIARPMNSFMLYRSAYAERTKEWCSQNNHQVVSRVSGQSWPMEPPEVRDMFERYATIERDNHQKAHPGYKFAPNKNSNTPKKKRAHEEEGEGSVIEDPDFDIGGYPRNMRKRAKGSEGDDGFGSRRSTPLEPDSSYNSRQATPFDQRVDQYSNIDMNRSSWEIVNPGRPMPGMLSPPEQTHYYQPSVHQSMLGPNVEDVTFKKMGVPGMQYENHNSGPLTGIPGNPHPDLLPPQQQQQPPPQVRTPGPLDNIQVDPQLLEFDNSVGLAPGDGASVNSQPDMWQMSGNGQQQYLPNGLLAPEPEQYQPQQQSYPGNMQNVMDGQNMWSEGQVESGSQFDDWFGTGVPY</sequence>
<dbReference type="PANTHER" id="PTHR45789">
    <property type="entry name" value="FI18025P1"/>
    <property type="match status" value="1"/>
</dbReference>
<dbReference type="PANTHER" id="PTHR45789:SF2">
    <property type="entry name" value="FI18025P1"/>
    <property type="match status" value="1"/>
</dbReference>
<dbReference type="Proteomes" id="UP000224634">
    <property type="component" value="Unassembled WGS sequence"/>
</dbReference>
<keyword evidence="2 3" id="KW-0539">Nucleus</keyword>
<dbReference type="SUPFAM" id="SSF47095">
    <property type="entry name" value="HMG-box"/>
    <property type="match status" value="1"/>
</dbReference>
<reference evidence="6 7" key="1">
    <citation type="submission" date="2017-10" db="EMBL/GenBank/DDBJ databases">
        <title>Comparative genomics in systemic dimorphic fungi from Ajellomycetaceae.</title>
        <authorList>
            <person name="Munoz J.F."/>
            <person name="Mcewen J.G."/>
            <person name="Clay O.K."/>
            <person name="Cuomo C.A."/>
        </authorList>
    </citation>
    <scope>NUCLEOTIDE SEQUENCE [LARGE SCALE GENOMIC DNA]</scope>
    <source>
        <strain evidence="6 7">UAMH7299</strain>
    </source>
</reference>
<dbReference type="PROSITE" id="PS50118">
    <property type="entry name" value="HMG_BOX_2"/>
    <property type="match status" value="1"/>
</dbReference>
<dbReference type="SMART" id="SM00398">
    <property type="entry name" value="HMG"/>
    <property type="match status" value="1"/>
</dbReference>
<evidence type="ECO:0000256" key="4">
    <source>
        <dbReference type="SAM" id="MobiDB-lite"/>
    </source>
</evidence>
<dbReference type="InterPro" id="IPR051356">
    <property type="entry name" value="SOX/SOX-like_TF"/>
</dbReference>
<organism evidence="6 7">
    <name type="scientific">Polytolypa hystricis (strain UAMH7299)</name>
    <dbReference type="NCBI Taxonomy" id="1447883"/>
    <lineage>
        <taxon>Eukaryota</taxon>
        <taxon>Fungi</taxon>
        <taxon>Dikarya</taxon>
        <taxon>Ascomycota</taxon>
        <taxon>Pezizomycotina</taxon>
        <taxon>Eurotiomycetes</taxon>
        <taxon>Eurotiomycetidae</taxon>
        <taxon>Onygenales</taxon>
        <taxon>Onygenales incertae sedis</taxon>
        <taxon>Polytolypa</taxon>
    </lineage>
</organism>
<feature type="compositionally biased region" description="Acidic residues" evidence="4">
    <location>
        <begin position="188"/>
        <end position="200"/>
    </location>
</feature>
<gene>
    <name evidence="6" type="ORF">AJ80_07907</name>
</gene>
<evidence type="ECO:0000256" key="2">
    <source>
        <dbReference type="ARBA" id="ARBA00023242"/>
    </source>
</evidence>
<dbReference type="InterPro" id="IPR009071">
    <property type="entry name" value="HMG_box_dom"/>
</dbReference>
<evidence type="ECO:0000313" key="6">
    <source>
        <dbReference type="EMBL" id="PGH08113.1"/>
    </source>
</evidence>
<feature type="region of interest" description="Disordered" evidence="4">
    <location>
        <begin position="160"/>
        <end position="252"/>
    </location>
</feature>
<feature type="compositionally biased region" description="Basic and acidic residues" evidence="4">
    <location>
        <begin position="28"/>
        <end position="42"/>
    </location>
</feature>
<dbReference type="GO" id="GO:0005634">
    <property type="term" value="C:nucleus"/>
    <property type="evidence" value="ECO:0007669"/>
    <property type="project" value="UniProtKB-UniRule"/>
</dbReference>